<dbReference type="Gene3D" id="3.40.50.2300">
    <property type="match status" value="1"/>
</dbReference>
<name>A0ABS5BM83_9BACT</name>
<dbReference type="PROSITE" id="PS50110">
    <property type="entry name" value="RESPONSE_REGULATORY"/>
    <property type="match status" value="1"/>
</dbReference>
<feature type="domain" description="Response regulatory" evidence="2">
    <location>
        <begin position="1"/>
        <end position="63"/>
    </location>
</feature>
<keyword evidence="4" id="KW-1185">Reference proteome</keyword>
<accession>A0ABS5BM83</accession>
<dbReference type="SUPFAM" id="SSF52172">
    <property type="entry name" value="CheY-like"/>
    <property type="match status" value="1"/>
</dbReference>
<evidence type="ECO:0000256" key="1">
    <source>
        <dbReference type="PROSITE-ProRule" id="PRU00169"/>
    </source>
</evidence>
<dbReference type="InterPro" id="IPR001789">
    <property type="entry name" value="Sig_transdc_resp-reg_receiver"/>
</dbReference>
<dbReference type="EMBL" id="JAGKQQ010000001">
    <property type="protein sequence ID" value="MBP3954812.1"/>
    <property type="molecule type" value="Genomic_DNA"/>
</dbReference>
<reference evidence="3 4" key="1">
    <citation type="submission" date="2021-04" db="EMBL/GenBank/DDBJ databases">
        <authorList>
            <person name="Ivanova A."/>
        </authorList>
    </citation>
    <scope>NUCLEOTIDE SEQUENCE [LARGE SCALE GENOMIC DNA]</scope>
    <source>
        <strain evidence="3 4">G18</strain>
    </source>
</reference>
<comment type="caution">
    <text evidence="1">Lacks conserved residue(s) required for the propagation of feature annotation.</text>
</comment>
<dbReference type="InterPro" id="IPR011006">
    <property type="entry name" value="CheY-like_superfamily"/>
</dbReference>
<protein>
    <recommendedName>
        <fullName evidence="2">Response regulatory domain-containing protein</fullName>
    </recommendedName>
</protein>
<evidence type="ECO:0000313" key="4">
    <source>
        <dbReference type="Proteomes" id="UP000676565"/>
    </source>
</evidence>
<evidence type="ECO:0000313" key="3">
    <source>
        <dbReference type="EMBL" id="MBP3954812.1"/>
    </source>
</evidence>
<proteinExistence type="predicted"/>
<gene>
    <name evidence="3" type="ORF">J8F10_05890</name>
</gene>
<sequence length="68" mass="7061">MDGLEVLRELAREFLGARVVAMSGGGLRGGDEPAPLAQGPGAATVLYKPFERAEPLTVVRQSLSPSPA</sequence>
<organism evidence="3 4">
    <name type="scientific">Gemmata palustris</name>
    <dbReference type="NCBI Taxonomy" id="2822762"/>
    <lineage>
        <taxon>Bacteria</taxon>
        <taxon>Pseudomonadati</taxon>
        <taxon>Planctomycetota</taxon>
        <taxon>Planctomycetia</taxon>
        <taxon>Gemmatales</taxon>
        <taxon>Gemmataceae</taxon>
        <taxon>Gemmata</taxon>
    </lineage>
</organism>
<dbReference type="RefSeq" id="WP_210652924.1">
    <property type="nucleotide sequence ID" value="NZ_JAGKQQ010000001.1"/>
</dbReference>
<dbReference type="Proteomes" id="UP000676565">
    <property type="component" value="Unassembled WGS sequence"/>
</dbReference>
<evidence type="ECO:0000259" key="2">
    <source>
        <dbReference type="PROSITE" id="PS50110"/>
    </source>
</evidence>
<comment type="caution">
    <text evidence="3">The sequence shown here is derived from an EMBL/GenBank/DDBJ whole genome shotgun (WGS) entry which is preliminary data.</text>
</comment>